<evidence type="ECO:0000313" key="1">
    <source>
        <dbReference type="Proteomes" id="UP000095286"/>
    </source>
</evidence>
<dbReference type="Proteomes" id="UP000095286">
    <property type="component" value="Unplaced"/>
</dbReference>
<accession>A0AC35U1R2</accession>
<proteinExistence type="predicted"/>
<evidence type="ECO:0000313" key="2">
    <source>
        <dbReference type="WBParaSite" id="RSKR_0000664300.1"/>
    </source>
</evidence>
<protein>
    <submittedName>
        <fullName evidence="2">Histone H4</fullName>
    </submittedName>
</protein>
<reference evidence="2" key="1">
    <citation type="submission" date="2016-11" db="UniProtKB">
        <authorList>
            <consortium name="WormBaseParasite"/>
        </authorList>
    </citation>
    <scope>IDENTIFICATION</scope>
    <source>
        <strain evidence="2">KR3021</strain>
    </source>
</reference>
<dbReference type="WBParaSite" id="RSKR_0000664300.1">
    <property type="protein sequence ID" value="RSKR_0000664300.1"/>
    <property type="gene ID" value="RSKR_0000664300"/>
</dbReference>
<organism evidence="1 2">
    <name type="scientific">Rhabditophanes sp. KR3021</name>
    <dbReference type="NCBI Taxonomy" id="114890"/>
    <lineage>
        <taxon>Eukaryota</taxon>
        <taxon>Metazoa</taxon>
        <taxon>Ecdysozoa</taxon>
        <taxon>Nematoda</taxon>
        <taxon>Chromadorea</taxon>
        <taxon>Rhabditida</taxon>
        <taxon>Tylenchina</taxon>
        <taxon>Panagrolaimomorpha</taxon>
        <taxon>Strongyloidoidea</taxon>
        <taxon>Alloionematidae</taxon>
        <taxon>Rhabditophanes</taxon>
    </lineage>
</organism>
<sequence>MDSLVMSGLGNRGNILGKCRAKRHHKVHRDNIQGITKPAIRHLARLGGVKRMSGLVYEESRGVLKTFL</sequence>
<name>A0AC35U1R2_9BILA</name>